<feature type="compositionally biased region" description="Basic residues" evidence="1">
    <location>
        <begin position="13"/>
        <end position="26"/>
    </location>
</feature>
<protein>
    <submittedName>
        <fullName evidence="2">Uncharacterized protein</fullName>
    </submittedName>
</protein>
<organism evidence="2 3">
    <name type="scientific">Modestobacter marinus</name>
    <dbReference type="NCBI Taxonomy" id="477641"/>
    <lineage>
        <taxon>Bacteria</taxon>
        <taxon>Bacillati</taxon>
        <taxon>Actinomycetota</taxon>
        <taxon>Actinomycetes</taxon>
        <taxon>Geodermatophilales</taxon>
        <taxon>Geodermatophilaceae</taxon>
        <taxon>Modestobacter</taxon>
    </lineage>
</organism>
<reference evidence="3" key="1">
    <citation type="journal article" date="2019" name="Int. J. Syst. Evol. Microbiol.">
        <title>The Global Catalogue of Microorganisms (GCM) 10K type strain sequencing project: providing services to taxonomists for standard genome sequencing and annotation.</title>
        <authorList>
            <consortium name="The Broad Institute Genomics Platform"/>
            <consortium name="The Broad Institute Genome Sequencing Center for Infectious Disease"/>
            <person name="Wu L."/>
            <person name="Ma J."/>
        </authorList>
    </citation>
    <scope>NUCLEOTIDE SEQUENCE [LARGE SCALE GENOMIC DNA]</scope>
    <source>
        <strain evidence="3">CGMCC 4.5581</strain>
    </source>
</reference>
<evidence type="ECO:0000256" key="1">
    <source>
        <dbReference type="SAM" id="MobiDB-lite"/>
    </source>
</evidence>
<evidence type="ECO:0000313" key="2">
    <source>
        <dbReference type="EMBL" id="GGL61773.1"/>
    </source>
</evidence>
<accession>A0ABQ2FWY0</accession>
<name>A0ABQ2FWY0_9ACTN</name>
<keyword evidence="3" id="KW-1185">Reference proteome</keyword>
<dbReference type="Proteomes" id="UP000648663">
    <property type="component" value="Unassembled WGS sequence"/>
</dbReference>
<evidence type="ECO:0000313" key="3">
    <source>
        <dbReference type="Proteomes" id="UP000648663"/>
    </source>
</evidence>
<proteinExistence type="predicted"/>
<dbReference type="EMBL" id="BMMI01000003">
    <property type="protein sequence ID" value="GGL61773.1"/>
    <property type="molecule type" value="Genomic_DNA"/>
</dbReference>
<gene>
    <name evidence="2" type="ORF">GCM10011589_17390</name>
</gene>
<comment type="caution">
    <text evidence="2">The sequence shown here is derived from an EMBL/GenBank/DDBJ whole genome shotgun (WGS) entry which is preliminary data.</text>
</comment>
<sequence length="112" mass="12417">MRDGRRCGAYPGRGRHPARHRHRPRRTALSEDDTTATGEDQAAVLQFVGGPLDGRVEIREARHGEPLPTITHTHLHGGPKVVHRYDLRSLTDSAGVYHLRPRTSRDDGGATD</sequence>
<feature type="region of interest" description="Disordered" evidence="1">
    <location>
        <begin position="1"/>
        <end position="38"/>
    </location>
</feature>